<keyword evidence="6 8" id="KW-0472">Membrane</keyword>
<feature type="chain" id="PRO_5009921058" evidence="10">
    <location>
        <begin position="22"/>
        <end position="976"/>
    </location>
</feature>
<reference evidence="14" key="3">
    <citation type="submission" date="2016-11" db="EMBL/GenBank/DDBJ databases">
        <authorList>
            <person name="Jaros S."/>
            <person name="Januszkiewicz K."/>
            <person name="Wedrychowicz H."/>
        </authorList>
    </citation>
    <scope>NUCLEOTIDE SEQUENCE [LARGE SCALE GENOMIC DNA]</scope>
    <source>
        <strain evidence="14">DSM 27989</strain>
    </source>
</reference>
<comment type="similarity">
    <text evidence="8 9">Belongs to the TonB-dependent receptor family.</text>
</comment>
<gene>
    <name evidence="13" type="ORF">GCM10010984_11130</name>
    <name evidence="14" type="ORF">SAMN05443634_101325</name>
</gene>
<reference evidence="15" key="2">
    <citation type="submission" date="2016-11" db="EMBL/GenBank/DDBJ databases">
        <authorList>
            <person name="Varghese N."/>
            <person name="Submissions S."/>
        </authorList>
    </citation>
    <scope>NUCLEOTIDE SEQUENCE [LARGE SCALE GENOMIC DNA]</scope>
    <source>
        <strain evidence="15">DSM 27989</strain>
    </source>
</reference>
<evidence type="ECO:0000313" key="13">
    <source>
        <dbReference type="EMBL" id="GGE95379.1"/>
    </source>
</evidence>
<organism evidence="14 15">
    <name type="scientific">Chishuiella changwenlii</name>
    <dbReference type="NCBI Taxonomy" id="1434701"/>
    <lineage>
        <taxon>Bacteria</taxon>
        <taxon>Pseudomonadati</taxon>
        <taxon>Bacteroidota</taxon>
        <taxon>Flavobacteriia</taxon>
        <taxon>Flavobacteriales</taxon>
        <taxon>Weeksellaceae</taxon>
        <taxon>Chishuiella</taxon>
    </lineage>
</organism>
<dbReference type="STRING" id="1434701.SAMN05443634_101325"/>
<dbReference type="Pfam" id="PF13715">
    <property type="entry name" value="CarbopepD_reg_2"/>
    <property type="match status" value="1"/>
</dbReference>
<dbReference type="EMBL" id="FRBH01000001">
    <property type="protein sequence ID" value="SHK53721.1"/>
    <property type="molecule type" value="Genomic_DNA"/>
</dbReference>
<dbReference type="Pfam" id="PF00593">
    <property type="entry name" value="TonB_dep_Rec_b-barrel"/>
    <property type="match status" value="1"/>
</dbReference>
<dbReference type="NCBIfam" id="TIGR04056">
    <property type="entry name" value="OMP_RagA_SusC"/>
    <property type="match status" value="1"/>
</dbReference>
<dbReference type="Pfam" id="PF07715">
    <property type="entry name" value="Plug"/>
    <property type="match status" value="1"/>
</dbReference>
<dbReference type="InterPro" id="IPR037066">
    <property type="entry name" value="Plug_dom_sf"/>
</dbReference>
<dbReference type="Gene3D" id="2.170.130.10">
    <property type="entry name" value="TonB-dependent receptor, plug domain"/>
    <property type="match status" value="1"/>
</dbReference>
<keyword evidence="3 8" id="KW-1134">Transmembrane beta strand</keyword>
<dbReference type="RefSeq" id="WP_072929215.1">
    <property type="nucleotide sequence ID" value="NZ_BMFL01000006.1"/>
</dbReference>
<evidence type="ECO:0000313" key="15">
    <source>
        <dbReference type="Proteomes" id="UP000184120"/>
    </source>
</evidence>
<dbReference type="EMBL" id="BMFL01000006">
    <property type="protein sequence ID" value="GGE95379.1"/>
    <property type="molecule type" value="Genomic_DNA"/>
</dbReference>
<evidence type="ECO:0000256" key="6">
    <source>
        <dbReference type="ARBA" id="ARBA00023136"/>
    </source>
</evidence>
<reference evidence="16" key="4">
    <citation type="journal article" date="2019" name="Int. J. Syst. Evol. Microbiol.">
        <title>The Global Catalogue of Microorganisms (GCM) 10K type strain sequencing project: providing services to taxonomists for standard genome sequencing and annotation.</title>
        <authorList>
            <consortium name="The Broad Institute Genomics Platform"/>
            <consortium name="The Broad Institute Genome Sequencing Center for Infectious Disease"/>
            <person name="Wu L."/>
            <person name="Ma J."/>
        </authorList>
    </citation>
    <scope>NUCLEOTIDE SEQUENCE [LARGE SCALE GENOMIC DNA]</scope>
    <source>
        <strain evidence="16">CGMCC 1.12707</strain>
    </source>
</reference>
<keyword evidence="5 9" id="KW-0798">TonB box</keyword>
<evidence type="ECO:0000256" key="5">
    <source>
        <dbReference type="ARBA" id="ARBA00023077"/>
    </source>
</evidence>
<evidence type="ECO:0000313" key="16">
    <source>
        <dbReference type="Proteomes" id="UP000650994"/>
    </source>
</evidence>
<keyword evidence="10" id="KW-0732">Signal</keyword>
<dbReference type="GO" id="GO:0009279">
    <property type="term" value="C:cell outer membrane"/>
    <property type="evidence" value="ECO:0007669"/>
    <property type="project" value="UniProtKB-SubCell"/>
</dbReference>
<evidence type="ECO:0000256" key="10">
    <source>
        <dbReference type="SAM" id="SignalP"/>
    </source>
</evidence>
<dbReference type="InterPro" id="IPR000531">
    <property type="entry name" value="Beta-barrel_TonB"/>
</dbReference>
<feature type="signal peptide" evidence="10">
    <location>
        <begin position="1"/>
        <end position="21"/>
    </location>
</feature>
<dbReference type="FunFam" id="2.170.130.10:FF:000008">
    <property type="entry name" value="SusC/RagA family TonB-linked outer membrane protein"/>
    <property type="match status" value="1"/>
</dbReference>
<evidence type="ECO:0000259" key="11">
    <source>
        <dbReference type="Pfam" id="PF00593"/>
    </source>
</evidence>
<dbReference type="InterPro" id="IPR036942">
    <property type="entry name" value="Beta-barrel_TonB_sf"/>
</dbReference>
<dbReference type="Proteomes" id="UP000184120">
    <property type="component" value="Unassembled WGS sequence"/>
</dbReference>
<evidence type="ECO:0000256" key="7">
    <source>
        <dbReference type="ARBA" id="ARBA00023237"/>
    </source>
</evidence>
<dbReference type="InterPro" id="IPR023996">
    <property type="entry name" value="TonB-dep_OMP_SusC/RagA"/>
</dbReference>
<dbReference type="Proteomes" id="UP000650994">
    <property type="component" value="Unassembled WGS sequence"/>
</dbReference>
<dbReference type="InterPro" id="IPR023997">
    <property type="entry name" value="TonB-dep_OMP_SusC/RagA_CS"/>
</dbReference>
<dbReference type="OrthoDB" id="9768177at2"/>
<evidence type="ECO:0000256" key="9">
    <source>
        <dbReference type="RuleBase" id="RU003357"/>
    </source>
</evidence>
<proteinExistence type="inferred from homology"/>
<keyword evidence="2 8" id="KW-0813">Transport</keyword>
<evidence type="ECO:0000256" key="1">
    <source>
        <dbReference type="ARBA" id="ARBA00004571"/>
    </source>
</evidence>
<keyword evidence="4 8" id="KW-0812">Transmembrane</keyword>
<dbReference type="AlphaFoldDB" id="A0A1M6T9T7"/>
<dbReference type="Gene3D" id="2.60.40.1120">
    <property type="entry name" value="Carboxypeptidase-like, regulatory domain"/>
    <property type="match status" value="1"/>
</dbReference>
<dbReference type="Gene3D" id="2.40.170.20">
    <property type="entry name" value="TonB-dependent receptor, beta-barrel domain"/>
    <property type="match status" value="1"/>
</dbReference>
<sequence length="976" mass="107575">MRILKQSLLALVLSSPAILSAQTAVKGTVYDSTNNAVLAGADVMNITSGESTVSDEQGNFTLEATDGDIITISYFGFDDQEFTYAGQTQLQFRMANSTATLKEVVVIGYGVAKKSDITGSVNKIGEEDFNKGSITSAQELITGKVAGVNVTSGGGAPGEGQNIIIRGNSSLSLSSQPLYVVDGIALSENNIGGSRNPLDFLNPNDIESMTILKDASATAIYGSRAANGVILVTTKKGKGKKFKYNYNATTSIYDPIKNIDMMSADQFRTLVNQVGTPAQIAQLGTANTNWQNEIYKTAVGIDHNFSATGNLGGFMPSRFSISHTDQDGILRGDNLQRTTLSANLNPSFFDDHLKIEVNARGSYIENTFANKGAIGAALEFDPTQSVYSGNPGNSLTSWQGYTVVNIADGKGGFRKHNLAPNNPVALLNEYSDTSEVRRFVVNGKADYKLHFFPDITATVNVGYDISNSNGRKISNYALPSQLEGWNGQRDSYNQELTNKLFNFYLNYNKSIGLHNINAVVGYEYQKFDVNKYDYNGLTTIGNYDPFQSTLLSYFGRVNYNYDNRYVLTATLRADSSSKLNPDDRLGLFPSAAVAWNISNEEFLKGSTTVSDLKLRFGYGQVGNVNSLRDYLFLTRYTASLATAQYQFGNDFYTTYRPDAINRNIKWEVTNTLNVGLDYGFFNNRLFGSIEYYQRETKDLIAQVFVDPFTNFSNKLDKNIGDMQNRGIEFSVNAIPVKTKDFKWTVGYNIAYNKNKIVNLTNDNIVGGIDGGTGTNVQIHKEGLPAYSFWVYKQIYDANGKPIEGAFEDLNGDGVINENDKYAKESPFADITMGVYTNITYKNWDFAVSGRASLGNYVYNNAASSKGYVAKATGNGQGFLSNVHTDYFRTGFSNITNENLLSDHYVEDGSFFRIDNITLGYTIPQAVKGMDLRMYGAVQNVALFTNYRGVDPEVFQGIDNNFYPRPRTFVFGLNVNF</sequence>
<evidence type="ECO:0000256" key="3">
    <source>
        <dbReference type="ARBA" id="ARBA00022452"/>
    </source>
</evidence>
<evidence type="ECO:0000313" key="14">
    <source>
        <dbReference type="EMBL" id="SHK53721.1"/>
    </source>
</evidence>
<name>A0A1M6T9T7_9FLAO</name>
<evidence type="ECO:0000256" key="8">
    <source>
        <dbReference type="PROSITE-ProRule" id="PRU01360"/>
    </source>
</evidence>
<dbReference type="InterPro" id="IPR039426">
    <property type="entry name" value="TonB-dep_rcpt-like"/>
</dbReference>
<feature type="domain" description="TonB-dependent receptor plug" evidence="12">
    <location>
        <begin position="114"/>
        <end position="229"/>
    </location>
</feature>
<dbReference type="NCBIfam" id="TIGR04057">
    <property type="entry name" value="SusC_RagA_signa"/>
    <property type="match status" value="1"/>
</dbReference>
<dbReference type="SUPFAM" id="SSF49464">
    <property type="entry name" value="Carboxypeptidase regulatory domain-like"/>
    <property type="match status" value="1"/>
</dbReference>
<accession>A0A1M6T9T7</accession>
<keyword evidence="16" id="KW-1185">Reference proteome</keyword>
<dbReference type="InterPro" id="IPR008969">
    <property type="entry name" value="CarboxyPept-like_regulatory"/>
</dbReference>
<protein>
    <submittedName>
        <fullName evidence="14">Iron complex outermembrane recepter protein</fullName>
    </submittedName>
    <submittedName>
        <fullName evidence="13">SusC/RagA family TonB-linked outer membrane protein</fullName>
    </submittedName>
</protein>
<comment type="subcellular location">
    <subcellularLocation>
        <location evidence="1 8">Cell outer membrane</location>
        <topology evidence="1 8">Multi-pass membrane protein</topology>
    </subcellularLocation>
</comment>
<reference evidence="13" key="5">
    <citation type="submission" date="2024-05" db="EMBL/GenBank/DDBJ databases">
        <authorList>
            <person name="Sun Q."/>
            <person name="Zhou Y."/>
        </authorList>
    </citation>
    <scope>NUCLEOTIDE SEQUENCE</scope>
    <source>
        <strain evidence="13">CGMCC 1.12707</strain>
    </source>
</reference>
<evidence type="ECO:0000256" key="2">
    <source>
        <dbReference type="ARBA" id="ARBA00022448"/>
    </source>
</evidence>
<keyword evidence="7 8" id="KW-0998">Cell outer membrane</keyword>
<evidence type="ECO:0000259" key="12">
    <source>
        <dbReference type="Pfam" id="PF07715"/>
    </source>
</evidence>
<reference evidence="13" key="1">
    <citation type="journal article" date="2014" name="Int. J. Syst. Evol. Microbiol.">
        <title>Complete genome of a new Firmicutes species belonging to the dominant human colonic microbiota ('Ruminococcus bicirculans') reveals two chromosomes and a selective capacity to utilize plant glucans.</title>
        <authorList>
            <consortium name="NISC Comparative Sequencing Program"/>
            <person name="Wegmann U."/>
            <person name="Louis P."/>
            <person name="Goesmann A."/>
            <person name="Henrissat B."/>
            <person name="Duncan S.H."/>
            <person name="Flint H.J."/>
        </authorList>
    </citation>
    <scope>NUCLEOTIDE SEQUENCE</scope>
    <source>
        <strain evidence="13">CGMCC 1.12707</strain>
    </source>
</reference>
<evidence type="ECO:0000256" key="4">
    <source>
        <dbReference type="ARBA" id="ARBA00022692"/>
    </source>
</evidence>
<dbReference type="SUPFAM" id="SSF56935">
    <property type="entry name" value="Porins"/>
    <property type="match status" value="1"/>
</dbReference>
<dbReference type="InterPro" id="IPR012910">
    <property type="entry name" value="Plug_dom"/>
</dbReference>
<dbReference type="PROSITE" id="PS52016">
    <property type="entry name" value="TONB_DEPENDENT_REC_3"/>
    <property type="match status" value="1"/>
</dbReference>
<feature type="domain" description="TonB-dependent receptor-like beta-barrel" evidence="11">
    <location>
        <begin position="404"/>
        <end position="940"/>
    </location>
</feature>